<protein>
    <recommendedName>
        <fullName evidence="2">DUF4340 domain-containing protein</fullName>
    </recommendedName>
</protein>
<reference evidence="3" key="1">
    <citation type="submission" date="2018-05" db="EMBL/GenBank/DDBJ databases">
        <authorList>
            <person name="Lanie J.A."/>
            <person name="Ng W.-L."/>
            <person name="Kazmierczak K.M."/>
            <person name="Andrzejewski T.M."/>
            <person name="Davidsen T.M."/>
            <person name="Wayne K.J."/>
            <person name="Tettelin H."/>
            <person name="Glass J.I."/>
            <person name="Rusch D."/>
            <person name="Podicherti R."/>
            <person name="Tsui H.-C.T."/>
            <person name="Winkler M.E."/>
        </authorList>
    </citation>
    <scope>NUCLEOTIDE SEQUENCE</scope>
</reference>
<dbReference type="Pfam" id="PF14238">
    <property type="entry name" value="DUF4340"/>
    <property type="match status" value="1"/>
</dbReference>
<dbReference type="EMBL" id="UINC01130135">
    <property type="protein sequence ID" value="SVD11010.1"/>
    <property type="molecule type" value="Genomic_DNA"/>
</dbReference>
<evidence type="ECO:0000313" key="3">
    <source>
        <dbReference type="EMBL" id="SVD11010.1"/>
    </source>
</evidence>
<feature type="domain" description="DUF4340" evidence="2">
    <location>
        <begin position="45"/>
        <end position="226"/>
    </location>
</feature>
<feature type="non-terminal residue" evidence="3">
    <location>
        <position position="1"/>
    </location>
</feature>
<proteinExistence type="predicted"/>
<feature type="non-terminal residue" evidence="3">
    <location>
        <position position="310"/>
    </location>
</feature>
<feature type="compositionally biased region" description="Acidic residues" evidence="1">
    <location>
        <begin position="286"/>
        <end position="296"/>
    </location>
</feature>
<feature type="region of interest" description="Disordered" evidence="1">
    <location>
        <begin position="275"/>
        <end position="310"/>
    </location>
</feature>
<feature type="compositionally biased region" description="Basic and acidic residues" evidence="1">
    <location>
        <begin position="301"/>
        <end position="310"/>
    </location>
</feature>
<organism evidence="3">
    <name type="scientific">marine metagenome</name>
    <dbReference type="NCBI Taxonomy" id="408172"/>
    <lineage>
        <taxon>unclassified sequences</taxon>
        <taxon>metagenomes</taxon>
        <taxon>ecological metagenomes</taxon>
    </lineage>
</organism>
<name>A0A382SM15_9ZZZZ</name>
<accession>A0A382SM15</accession>
<dbReference type="AlphaFoldDB" id="A0A382SM15"/>
<evidence type="ECO:0000256" key="1">
    <source>
        <dbReference type="SAM" id="MobiDB-lite"/>
    </source>
</evidence>
<gene>
    <name evidence="3" type="ORF">METZ01_LOCUS363864</name>
</gene>
<sequence length="310" mass="33580">TSETRPAAGAGLMFEGLLGKVNSVASIKVDDGGDGFTLTRTAESWGIAEKSNYPVRFDLVKNVIMGVAELELVASKTKDPARHGALGLNDPEAEEGASIGLILADDTGATLANLLVGKTVRAGGEPRYVRRPNEDQTWLSKGAVDVGKKPLDWVEIMLTEIRHDRVRKIAFTHPDGDRSVLERMDQSDFDFIYMDIPDGMRALDPSKLNSVGGALAFLSMRDVRSASTLNFDPTEAVVTRFDTWDGVVVTVTSIDVDGKKWAQFEVEFNESLVIGKTSEAEPSAGESDEEEGEPEDPYAAQREEVSTISA</sequence>
<evidence type="ECO:0000259" key="2">
    <source>
        <dbReference type="Pfam" id="PF14238"/>
    </source>
</evidence>
<dbReference type="InterPro" id="IPR025641">
    <property type="entry name" value="DUF4340"/>
</dbReference>